<dbReference type="Proteomes" id="UP001147747">
    <property type="component" value="Unassembled WGS sequence"/>
</dbReference>
<dbReference type="GeneID" id="81369423"/>
<gene>
    <name evidence="2" type="ORF">N7509_005806</name>
</gene>
<proteinExistence type="predicted"/>
<evidence type="ECO:0000313" key="2">
    <source>
        <dbReference type="EMBL" id="KAJ5397693.1"/>
    </source>
</evidence>
<name>A0A9W9W394_9EURO</name>
<organism evidence="2 3">
    <name type="scientific">Penicillium cosmopolitanum</name>
    <dbReference type="NCBI Taxonomy" id="1131564"/>
    <lineage>
        <taxon>Eukaryota</taxon>
        <taxon>Fungi</taxon>
        <taxon>Dikarya</taxon>
        <taxon>Ascomycota</taxon>
        <taxon>Pezizomycotina</taxon>
        <taxon>Eurotiomycetes</taxon>
        <taxon>Eurotiomycetidae</taxon>
        <taxon>Eurotiales</taxon>
        <taxon>Aspergillaceae</taxon>
        <taxon>Penicillium</taxon>
    </lineage>
</organism>
<reference evidence="2" key="1">
    <citation type="submission" date="2022-12" db="EMBL/GenBank/DDBJ databases">
        <authorList>
            <person name="Petersen C."/>
        </authorList>
    </citation>
    <scope>NUCLEOTIDE SEQUENCE</scope>
    <source>
        <strain evidence="2">IBT 29677</strain>
    </source>
</reference>
<accession>A0A9W9W394</accession>
<keyword evidence="3" id="KW-1185">Reference proteome</keyword>
<dbReference type="EMBL" id="JAPZBU010000006">
    <property type="protein sequence ID" value="KAJ5397693.1"/>
    <property type="molecule type" value="Genomic_DNA"/>
</dbReference>
<evidence type="ECO:0000256" key="1">
    <source>
        <dbReference type="SAM" id="MobiDB-lite"/>
    </source>
</evidence>
<comment type="caution">
    <text evidence="2">The sequence shown here is derived from an EMBL/GenBank/DDBJ whole genome shotgun (WGS) entry which is preliminary data.</text>
</comment>
<protein>
    <submittedName>
        <fullName evidence="2">Uncharacterized protein</fullName>
    </submittedName>
</protein>
<evidence type="ECO:0000313" key="3">
    <source>
        <dbReference type="Proteomes" id="UP001147747"/>
    </source>
</evidence>
<feature type="region of interest" description="Disordered" evidence="1">
    <location>
        <begin position="75"/>
        <end position="97"/>
    </location>
</feature>
<feature type="region of interest" description="Disordered" evidence="1">
    <location>
        <begin position="1"/>
        <end position="20"/>
    </location>
</feature>
<dbReference type="RefSeq" id="XP_056489745.1">
    <property type="nucleotide sequence ID" value="XM_056630443.1"/>
</dbReference>
<reference evidence="2" key="2">
    <citation type="journal article" date="2023" name="IMA Fungus">
        <title>Comparative genomic study of the Penicillium genus elucidates a diverse pangenome and 15 lateral gene transfer events.</title>
        <authorList>
            <person name="Petersen C."/>
            <person name="Sorensen T."/>
            <person name="Nielsen M.R."/>
            <person name="Sondergaard T.E."/>
            <person name="Sorensen J.L."/>
            <person name="Fitzpatrick D.A."/>
            <person name="Frisvad J.C."/>
            <person name="Nielsen K.L."/>
        </authorList>
    </citation>
    <scope>NUCLEOTIDE SEQUENCE</scope>
    <source>
        <strain evidence="2">IBT 29677</strain>
    </source>
</reference>
<sequence>MGTVGTGANDGINDGTKDHPNDHLNVVAYWQVLFSLPTLPDTKLALYTHPLRLRFCYPNLLVNFQRRLNSLEDTFRDSGASPVPRGLNTASEVALGQ</sequence>
<dbReference type="AlphaFoldDB" id="A0A9W9W394"/>